<dbReference type="EMBL" id="BMPG01000011">
    <property type="protein sequence ID" value="GGL73748.1"/>
    <property type="molecule type" value="Genomic_DNA"/>
</dbReference>
<comment type="caution">
    <text evidence="2">The sequence shown here is derived from an EMBL/GenBank/DDBJ whole genome shotgun (WGS) entry which is preliminary data.</text>
</comment>
<dbReference type="Pfam" id="PF26064">
    <property type="entry name" value="DUF8023"/>
    <property type="match status" value="1"/>
</dbReference>
<name>A0A830FH33_9EURY</name>
<organism evidence="2 3">
    <name type="scientific">Halocalculus aciditolerans</name>
    <dbReference type="NCBI Taxonomy" id="1383812"/>
    <lineage>
        <taxon>Archaea</taxon>
        <taxon>Methanobacteriati</taxon>
        <taxon>Methanobacteriota</taxon>
        <taxon>Stenosarchaea group</taxon>
        <taxon>Halobacteria</taxon>
        <taxon>Halobacteriales</taxon>
        <taxon>Halobacteriaceae</taxon>
        <taxon>Halocalculus</taxon>
    </lineage>
</organism>
<evidence type="ECO:0000313" key="3">
    <source>
        <dbReference type="Proteomes" id="UP000607197"/>
    </source>
</evidence>
<evidence type="ECO:0000313" key="2">
    <source>
        <dbReference type="EMBL" id="GGL73748.1"/>
    </source>
</evidence>
<reference evidence="2" key="2">
    <citation type="submission" date="2020-09" db="EMBL/GenBank/DDBJ databases">
        <authorList>
            <person name="Sun Q."/>
            <person name="Ohkuma M."/>
        </authorList>
    </citation>
    <scope>NUCLEOTIDE SEQUENCE</scope>
    <source>
        <strain evidence="2">JCM 19596</strain>
    </source>
</reference>
<proteinExistence type="predicted"/>
<reference evidence="2" key="1">
    <citation type="journal article" date="2014" name="Int. J. Syst. Evol. Microbiol.">
        <title>Complete genome sequence of Corynebacterium casei LMG S-19264T (=DSM 44701T), isolated from a smear-ripened cheese.</title>
        <authorList>
            <consortium name="US DOE Joint Genome Institute (JGI-PGF)"/>
            <person name="Walter F."/>
            <person name="Albersmeier A."/>
            <person name="Kalinowski J."/>
            <person name="Ruckert C."/>
        </authorList>
    </citation>
    <scope>NUCLEOTIDE SEQUENCE</scope>
    <source>
        <strain evidence="2">JCM 19596</strain>
    </source>
</reference>
<feature type="transmembrane region" description="Helical" evidence="1">
    <location>
        <begin position="112"/>
        <end position="132"/>
    </location>
</feature>
<keyword evidence="1" id="KW-0812">Transmembrane</keyword>
<keyword evidence="1" id="KW-0472">Membrane</keyword>
<accession>A0A830FH33</accession>
<dbReference type="RefSeq" id="WP_188981094.1">
    <property type="nucleotide sequence ID" value="NZ_BMPG01000011.1"/>
</dbReference>
<dbReference type="Proteomes" id="UP000607197">
    <property type="component" value="Unassembled WGS sequence"/>
</dbReference>
<feature type="transmembrane region" description="Helical" evidence="1">
    <location>
        <begin position="12"/>
        <end position="40"/>
    </location>
</feature>
<dbReference type="AlphaFoldDB" id="A0A830FH33"/>
<keyword evidence="3" id="KW-1185">Reference proteome</keyword>
<keyword evidence="1" id="KW-1133">Transmembrane helix</keyword>
<gene>
    <name evidence="2" type="ORF">GCM10009039_34840</name>
</gene>
<sequence>MASNNLDPIDLVGMALVAIFGPMALGVVSFSITVFGGFSFTDVLWSGSGVEVTWAGILAMLGVAWIVGANFALGDWDLSSMRAYQAVTVVAALAILPLYLLVPIVQDTFSNYPVIALVFAVVQAGFGPLLSWEG</sequence>
<dbReference type="OrthoDB" id="330492at2157"/>
<protein>
    <submittedName>
        <fullName evidence="2">Uncharacterized protein</fullName>
    </submittedName>
</protein>
<evidence type="ECO:0000256" key="1">
    <source>
        <dbReference type="SAM" id="Phobius"/>
    </source>
</evidence>
<feature type="transmembrane region" description="Helical" evidence="1">
    <location>
        <begin position="86"/>
        <end position="106"/>
    </location>
</feature>
<dbReference type="InterPro" id="IPR058336">
    <property type="entry name" value="VP3-like_halobact-type"/>
</dbReference>
<feature type="transmembrane region" description="Helical" evidence="1">
    <location>
        <begin position="52"/>
        <end position="74"/>
    </location>
</feature>